<organism evidence="1 2">
    <name type="scientific">Clonostachys rosea f. rosea IK726</name>
    <dbReference type="NCBI Taxonomy" id="1349383"/>
    <lineage>
        <taxon>Eukaryota</taxon>
        <taxon>Fungi</taxon>
        <taxon>Dikarya</taxon>
        <taxon>Ascomycota</taxon>
        <taxon>Pezizomycotina</taxon>
        <taxon>Sordariomycetes</taxon>
        <taxon>Hypocreomycetidae</taxon>
        <taxon>Hypocreales</taxon>
        <taxon>Bionectriaceae</taxon>
        <taxon>Clonostachys</taxon>
    </lineage>
</organism>
<name>A0ACA9UHM7_BIOOC</name>
<comment type="caution">
    <text evidence="1">The sequence shown here is derived from an EMBL/GenBank/DDBJ whole genome shotgun (WGS) entry which is preliminary data.</text>
</comment>
<sequence length="100" mass="10780">MILKFRGYGGEHPKLSCRGEALRLHSGPKILRRGSWVGGLPRQIEGALGAEIVQLPIVYHGKPPDEAGQLGQGIVIMLVALCLAFRLAPVAAQFNVLVTR</sequence>
<gene>
    <name evidence="1" type="ORF">CRV2_00019323</name>
</gene>
<protein>
    <submittedName>
        <fullName evidence="1">Uncharacterized protein</fullName>
    </submittedName>
</protein>
<evidence type="ECO:0000313" key="2">
    <source>
        <dbReference type="Proteomes" id="UP000836387"/>
    </source>
</evidence>
<reference evidence="1" key="1">
    <citation type="submission" date="2020-04" db="EMBL/GenBank/DDBJ databases">
        <authorList>
            <person name="Broberg M."/>
        </authorList>
    </citation>
    <scope>NUCLEOTIDE SEQUENCE</scope>
</reference>
<proteinExistence type="predicted"/>
<evidence type="ECO:0000313" key="1">
    <source>
        <dbReference type="EMBL" id="CAG9952875.1"/>
    </source>
</evidence>
<dbReference type="Proteomes" id="UP000836387">
    <property type="component" value="Unassembled WGS sequence"/>
</dbReference>
<dbReference type="EMBL" id="CADEHS020000509">
    <property type="protein sequence ID" value="CAG9952875.1"/>
    <property type="molecule type" value="Genomic_DNA"/>
</dbReference>
<reference evidence="1" key="2">
    <citation type="submission" date="2021-10" db="EMBL/GenBank/DDBJ databases">
        <authorList>
            <person name="Piombo E."/>
        </authorList>
    </citation>
    <scope>NUCLEOTIDE SEQUENCE</scope>
</reference>
<keyword evidence="2" id="KW-1185">Reference proteome</keyword>
<accession>A0ACA9UHM7</accession>